<feature type="compositionally biased region" description="Low complexity" evidence="3">
    <location>
        <begin position="478"/>
        <end position="493"/>
    </location>
</feature>
<evidence type="ECO:0000313" key="7">
    <source>
        <dbReference type="Proteomes" id="UP000700596"/>
    </source>
</evidence>
<keyword evidence="1" id="KW-0880">Kelch repeat</keyword>
<keyword evidence="7" id="KW-1185">Reference proteome</keyword>
<dbReference type="AlphaFoldDB" id="A0A9P9IN28"/>
<dbReference type="PANTHER" id="PTHR46093">
    <property type="entry name" value="ACYL-COA-BINDING DOMAIN-CONTAINING PROTEIN 5"/>
    <property type="match status" value="1"/>
</dbReference>
<feature type="signal peptide" evidence="5">
    <location>
        <begin position="1"/>
        <end position="26"/>
    </location>
</feature>
<dbReference type="OrthoDB" id="10251809at2759"/>
<evidence type="ECO:0000256" key="3">
    <source>
        <dbReference type="SAM" id="MobiDB-lite"/>
    </source>
</evidence>
<name>A0A9P9IN28_9PLEO</name>
<proteinExistence type="predicted"/>
<feature type="transmembrane region" description="Helical" evidence="4">
    <location>
        <begin position="512"/>
        <end position="535"/>
    </location>
</feature>
<keyword evidence="4" id="KW-1133">Transmembrane helix</keyword>
<gene>
    <name evidence="6" type="ORF">B0J11DRAFT_526029</name>
</gene>
<sequence length="616" mass="66449">MRFGFARTAETLVVALSLLSSFPALAQVPVNLEDVDPLKDCKRREVQLIESGNKVYMYGGQIWLKNGTQRPYQVTNHFLRIVDFTTARDMNDRSILSVKDIPGTVTIFQYGAFWVDSKRVYIVGGSVNDEAWLARDGQFYPSNYTGFKGGSVFTYDIDADKWASETAVQPTEGNTVTDSFCCGSFAYNAVSRKAFYFSGTNGAGARRSLPNATPIYVGVTNEQLFGNSNLLTFDTAAFKWKNVTVNKQLTTTGTINGQFVFLPGTQRSNGGIGVHIGGRRRDTDQLETFRQVLVYDSANDTWYNQATTVDGGGNFPAGRVGFCAVATSAADNSSHNIYMYGGESETNTNSAFSDMWILSIPSFRWIRVNVDLPARKSHGCTLVAQKYMLTYGGVPSGWGSEGDGDECDQDNYGMRLFDMSNLGWTGRYDGPPQTGKNAYTVPKVVIGAIGGNEQGGATQTAPIAGFETPSMSSLFQRSSPTSSGPATTSSGSSAVGGGAAGEPAKKKSNVGAIAGGVLGGLAAIIIILIGVLLLLRRKKKQKQSEAEQAYPPIPLCEADGRDAHTGELPGAINGQQGKWAAHEIYGRENLPPQEMYAGNVNRPEIKQQGLMGQREK</sequence>
<feature type="region of interest" description="Disordered" evidence="3">
    <location>
        <begin position="593"/>
        <end position="616"/>
    </location>
</feature>
<comment type="caution">
    <text evidence="6">The sequence shown here is derived from an EMBL/GenBank/DDBJ whole genome shotgun (WGS) entry which is preliminary data.</text>
</comment>
<organism evidence="6 7">
    <name type="scientific">Dendryphion nanum</name>
    <dbReference type="NCBI Taxonomy" id="256645"/>
    <lineage>
        <taxon>Eukaryota</taxon>
        <taxon>Fungi</taxon>
        <taxon>Dikarya</taxon>
        <taxon>Ascomycota</taxon>
        <taxon>Pezizomycotina</taxon>
        <taxon>Dothideomycetes</taxon>
        <taxon>Pleosporomycetidae</taxon>
        <taxon>Pleosporales</taxon>
        <taxon>Torulaceae</taxon>
        <taxon>Dendryphion</taxon>
    </lineage>
</organism>
<reference evidence="6" key="1">
    <citation type="journal article" date="2021" name="Nat. Commun.">
        <title>Genetic determinants of endophytism in the Arabidopsis root mycobiome.</title>
        <authorList>
            <person name="Mesny F."/>
            <person name="Miyauchi S."/>
            <person name="Thiergart T."/>
            <person name="Pickel B."/>
            <person name="Atanasova L."/>
            <person name="Karlsson M."/>
            <person name="Huettel B."/>
            <person name="Barry K.W."/>
            <person name="Haridas S."/>
            <person name="Chen C."/>
            <person name="Bauer D."/>
            <person name="Andreopoulos W."/>
            <person name="Pangilinan J."/>
            <person name="LaButti K."/>
            <person name="Riley R."/>
            <person name="Lipzen A."/>
            <person name="Clum A."/>
            <person name="Drula E."/>
            <person name="Henrissat B."/>
            <person name="Kohler A."/>
            <person name="Grigoriev I.V."/>
            <person name="Martin F.M."/>
            <person name="Hacquard S."/>
        </authorList>
    </citation>
    <scope>NUCLEOTIDE SEQUENCE</scope>
    <source>
        <strain evidence="6">MPI-CAGE-CH-0243</strain>
    </source>
</reference>
<dbReference type="EMBL" id="JAGMWT010000006">
    <property type="protein sequence ID" value="KAH7126617.1"/>
    <property type="molecule type" value="Genomic_DNA"/>
</dbReference>
<dbReference type="SUPFAM" id="SSF50965">
    <property type="entry name" value="Galactose oxidase, central domain"/>
    <property type="match status" value="1"/>
</dbReference>
<keyword evidence="5" id="KW-0732">Signal</keyword>
<feature type="chain" id="PRO_5040184852" description="Kelch repeat-containing protein" evidence="5">
    <location>
        <begin position="27"/>
        <end position="616"/>
    </location>
</feature>
<dbReference type="Gene3D" id="2.120.10.80">
    <property type="entry name" value="Kelch-type beta propeller"/>
    <property type="match status" value="2"/>
</dbReference>
<accession>A0A9P9IN28</accession>
<keyword evidence="4" id="KW-0812">Transmembrane</keyword>
<evidence type="ECO:0000256" key="4">
    <source>
        <dbReference type="SAM" id="Phobius"/>
    </source>
</evidence>
<evidence type="ECO:0000256" key="5">
    <source>
        <dbReference type="SAM" id="SignalP"/>
    </source>
</evidence>
<feature type="region of interest" description="Disordered" evidence="3">
    <location>
        <begin position="471"/>
        <end position="506"/>
    </location>
</feature>
<dbReference type="InterPro" id="IPR011043">
    <property type="entry name" value="Gal_Oxase/kelch_b-propeller"/>
</dbReference>
<dbReference type="PANTHER" id="PTHR46093:SF18">
    <property type="entry name" value="FIBRONECTIN TYPE-III DOMAIN-CONTAINING PROTEIN"/>
    <property type="match status" value="1"/>
</dbReference>
<evidence type="ECO:0000256" key="1">
    <source>
        <dbReference type="ARBA" id="ARBA00022441"/>
    </source>
</evidence>
<evidence type="ECO:0000313" key="6">
    <source>
        <dbReference type="EMBL" id="KAH7126617.1"/>
    </source>
</evidence>
<keyword evidence="4" id="KW-0472">Membrane</keyword>
<evidence type="ECO:0008006" key="8">
    <source>
        <dbReference type="Google" id="ProtNLM"/>
    </source>
</evidence>
<dbReference type="Proteomes" id="UP000700596">
    <property type="component" value="Unassembled WGS sequence"/>
</dbReference>
<evidence type="ECO:0000256" key="2">
    <source>
        <dbReference type="ARBA" id="ARBA00022737"/>
    </source>
</evidence>
<protein>
    <recommendedName>
        <fullName evidence="8">Kelch repeat-containing protein</fullName>
    </recommendedName>
</protein>
<keyword evidence="2" id="KW-0677">Repeat</keyword>
<dbReference type="InterPro" id="IPR015915">
    <property type="entry name" value="Kelch-typ_b-propeller"/>
</dbReference>